<dbReference type="GO" id="GO:0000976">
    <property type="term" value="F:transcription cis-regulatory region binding"/>
    <property type="evidence" value="ECO:0007669"/>
    <property type="project" value="TreeGrafter"/>
</dbReference>
<name>A0A9X2SR01_9PSEU</name>
<keyword evidence="1" id="KW-0805">Transcription regulation</keyword>
<dbReference type="InterPro" id="IPR036388">
    <property type="entry name" value="WH-like_DNA-bd_sf"/>
</dbReference>
<organism evidence="8 9">
    <name type="scientific">Amycolatopsis iheyensis</name>
    <dbReference type="NCBI Taxonomy" id="2945988"/>
    <lineage>
        <taxon>Bacteria</taxon>
        <taxon>Bacillati</taxon>
        <taxon>Actinomycetota</taxon>
        <taxon>Actinomycetes</taxon>
        <taxon>Pseudonocardiales</taxon>
        <taxon>Pseudonocardiaceae</taxon>
        <taxon>Amycolatopsis</taxon>
    </lineage>
</organism>
<dbReference type="SUPFAM" id="SSF46894">
    <property type="entry name" value="C-terminal effector domain of the bipartite response regulators"/>
    <property type="match status" value="1"/>
</dbReference>
<dbReference type="EMBL" id="JAMXQV010000037">
    <property type="protein sequence ID" value="MCR6489911.1"/>
    <property type="molecule type" value="Genomic_DNA"/>
</dbReference>
<evidence type="ECO:0000256" key="5">
    <source>
        <dbReference type="PROSITE-ProRule" id="PRU01091"/>
    </source>
</evidence>
<evidence type="ECO:0000313" key="9">
    <source>
        <dbReference type="Proteomes" id="UP001144096"/>
    </source>
</evidence>
<proteinExistence type="predicted"/>
<keyword evidence="2 5" id="KW-0238">DNA-binding</keyword>
<dbReference type="Pfam" id="PF00486">
    <property type="entry name" value="Trans_reg_C"/>
    <property type="match status" value="1"/>
</dbReference>
<dbReference type="CDD" id="cd00383">
    <property type="entry name" value="trans_reg_C"/>
    <property type="match status" value="1"/>
</dbReference>
<protein>
    <submittedName>
        <fullName evidence="8">Response regulator transcription factor</fullName>
    </submittedName>
</protein>
<dbReference type="PANTHER" id="PTHR48111">
    <property type="entry name" value="REGULATOR OF RPOS"/>
    <property type="match status" value="1"/>
</dbReference>
<accession>A0A9X2SR01</accession>
<gene>
    <name evidence="8" type="ORF">M8542_44575</name>
</gene>
<keyword evidence="3" id="KW-0804">Transcription</keyword>
<evidence type="ECO:0000313" key="8">
    <source>
        <dbReference type="EMBL" id="MCR6489911.1"/>
    </source>
</evidence>
<evidence type="ECO:0000256" key="1">
    <source>
        <dbReference type="ARBA" id="ARBA00023015"/>
    </source>
</evidence>
<dbReference type="SMART" id="SM00862">
    <property type="entry name" value="Trans_reg_C"/>
    <property type="match status" value="1"/>
</dbReference>
<dbReference type="InterPro" id="IPR039420">
    <property type="entry name" value="WalR-like"/>
</dbReference>
<dbReference type="GO" id="GO:0006355">
    <property type="term" value="P:regulation of DNA-templated transcription"/>
    <property type="evidence" value="ECO:0007669"/>
    <property type="project" value="InterPro"/>
</dbReference>
<feature type="domain" description="Response regulatory" evidence="6">
    <location>
        <begin position="125"/>
        <end position="238"/>
    </location>
</feature>
<evidence type="ECO:0000256" key="4">
    <source>
        <dbReference type="PROSITE-ProRule" id="PRU00169"/>
    </source>
</evidence>
<feature type="DNA-binding region" description="OmpR/PhoB-type" evidence="5">
    <location>
        <begin position="244"/>
        <end position="348"/>
    </location>
</feature>
<dbReference type="RefSeq" id="WP_257926477.1">
    <property type="nucleotide sequence ID" value="NZ_JAMXQV010000037.1"/>
</dbReference>
<dbReference type="InterPro" id="IPR001789">
    <property type="entry name" value="Sig_transdc_resp-reg_receiver"/>
</dbReference>
<dbReference type="PROSITE" id="PS50110">
    <property type="entry name" value="RESPONSE_REGULATORY"/>
    <property type="match status" value="1"/>
</dbReference>
<feature type="modified residue" description="4-aspartylphosphate" evidence="4">
    <location>
        <position position="174"/>
    </location>
</feature>
<dbReference type="CDD" id="cd17574">
    <property type="entry name" value="REC_OmpR"/>
    <property type="match status" value="1"/>
</dbReference>
<evidence type="ECO:0000256" key="3">
    <source>
        <dbReference type="ARBA" id="ARBA00023163"/>
    </source>
</evidence>
<evidence type="ECO:0000259" key="6">
    <source>
        <dbReference type="PROSITE" id="PS50110"/>
    </source>
</evidence>
<dbReference type="Gene3D" id="3.40.50.2300">
    <property type="match status" value="1"/>
</dbReference>
<dbReference type="GO" id="GO:0032993">
    <property type="term" value="C:protein-DNA complex"/>
    <property type="evidence" value="ECO:0007669"/>
    <property type="project" value="TreeGrafter"/>
</dbReference>
<dbReference type="InterPro" id="IPR001867">
    <property type="entry name" value="OmpR/PhoB-type_DNA-bd"/>
</dbReference>
<dbReference type="InterPro" id="IPR011006">
    <property type="entry name" value="CheY-like_superfamily"/>
</dbReference>
<dbReference type="InterPro" id="IPR016032">
    <property type="entry name" value="Sig_transdc_resp-reg_C-effctor"/>
</dbReference>
<dbReference type="PANTHER" id="PTHR48111:SF67">
    <property type="entry name" value="TRANSCRIPTIONAL REGULATORY PROTEIN TCTD"/>
    <property type="match status" value="1"/>
</dbReference>
<sequence>MATDTCQVCGEALPASTETGRPRKFCSDKCRSRAHRVRRTEDERSRERLSRVCEVRIGGRACKLTATFALSVDGQEMRVCPACQKLAMAFLVDQGESAAAVEIRRLDVPETEPARVATGVSGTGKVLLIEDDDRVSQALRPCLERRGWHVTTAADGKTGLYQGMTAQPDVVLLDLGLPDIDGLTLLREIRKTSDVPVIVVTARGEIEDITRGLDVGADDYLVKPYAIEELLARMRKAVRQRTRPPEQGYDDGVLRVGFAPPEVHVGDAEVVLPRREFALLELLVRGAGTIQSADRIIAHVWGDPPGTAAARKRTLAVLVAVLRTKLRENGLGADAIVSARGLGYYYQPPNRPARPASGPRVGYSHAERFLNG</sequence>
<dbReference type="SMART" id="SM00448">
    <property type="entry name" value="REC"/>
    <property type="match status" value="1"/>
</dbReference>
<dbReference type="AlphaFoldDB" id="A0A9X2SR01"/>
<comment type="caution">
    <text evidence="8">The sequence shown here is derived from an EMBL/GenBank/DDBJ whole genome shotgun (WGS) entry which is preliminary data.</text>
</comment>
<dbReference type="Pfam" id="PF00072">
    <property type="entry name" value="Response_reg"/>
    <property type="match status" value="1"/>
</dbReference>
<feature type="domain" description="OmpR/PhoB-type" evidence="7">
    <location>
        <begin position="244"/>
        <end position="348"/>
    </location>
</feature>
<dbReference type="GO" id="GO:0005829">
    <property type="term" value="C:cytosol"/>
    <property type="evidence" value="ECO:0007669"/>
    <property type="project" value="TreeGrafter"/>
</dbReference>
<keyword evidence="9" id="KW-1185">Reference proteome</keyword>
<dbReference type="PROSITE" id="PS51755">
    <property type="entry name" value="OMPR_PHOB"/>
    <property type="match status" value="1"/>
</dbReference>
<evidence type="ECO:0000256" key="2">
    <source>
        <dbReference type="ARBA" id="ARBA00023125"/>
    </source>
</evidence>
<dbReference type="Gene3D" id="1.10.10.10">
    <property type="entry name" value="Winged helix-like DNA-binding domain superfamily/Winged helix DNA-binding domain"/>
    <property type="match status" value="1"/>
</dbReference>
<dbReference type="GO" id="GO:0000156">
    <property type="term" value="F:phosphorelay response regulator activity"/>
    <property type="evidence" value="ECO:0007669"/>
    <property type="project" value="TreeGrafter"/>
</dbReference>
<dbReference type="Proteomes" id="UP001144096">
    <property type="component" value="Unassembled WGS sequence"/>
</dbReference>
<dbReference type="Gene3D" id="6.10.250.690">
    <property type="match status" value="1"/>
</dbReference>
<evidence type="ECO:0000259" key="7">
    <source>
        <dbReference type="PROSITE" id="PS51755"/>
    </source>
</evidence>
<keyword evidence="4" id="KW-0597">Phosphoprotein</keyword>
<dbReference type="SUPFAM" id="SSF52172">
    <property type="entry name" value="CheY-like"/>
    <property type="match status" value="1"/>
</dbReference>
<reference evidence="8" key="1">
    <citation type="submission" date="2022-06" db="EMBL/GenBank/DDBJ databases">
        <title>Amycolatopsis iheyaensis sp. nov., a new species of the genus Amycolatopsis isolated from soil in Iheya island, Japan.</title>
        <authorList>
            <person name="Ngamcharungchit C."/>
            <person name="Kanto H."/>
            <person name="Take A."/>
            <person name="Intra B."/>
            <person name="Matsumoto A."/>
            <person name="Panbangred W."/>
            <person name="Inahashi Y."/>
        </authorList>
    </citation>
    <scope>NUCLEOTIDE SEQUENCE</scope>
    <source>
        <strain evidence="8">OK19-0408</strain>
    </source>
</reference>